<dbReference type="PANTHER" id="PTHR42870">
    <property type="entry name" value="ACETYL-COA C-ACETYLTRANSFERASE"/>
    <property type="match status" value="1"/>
</dbReference>
<dbReference type="STRING" id="158898.SAMN04488548_136174"/>
<dbReference type="Gene3D" id="3.40.47.10">
    <property type="match status" value="1"/>
</dbReference>
<dbReference type="OrthoDB" id="5185121at2"/>
<dbReference type="AlphaFoldDB" id="A0A1H2LDW5"/>
<dbReference type="SUPFAM" id="SSF53901">
    <property type="entry name" value="Thiolase-like"/>
    <property type="match status" value="1"/>
</dbReference>
<name>A0A1H2LDW5_9ACTN</name>
<protein>
    <submittedName>
        <fullName evidence="1">Acetyl-CoA acetyltransferase</fullName>
    </submittedName>
</protein>
<accession>A0A1H2LDW5</accession>
<organism evidence="1 2">
    <name type="scientific">Gordonia westfalica</name>
    <dbReference type="NCBI Taxonomy" id="158898"/>
    <lineage>
        <taxon>Bacteria</taxon>
        <taxon>Bacillati</taxon>
        <taxon>Actinomycetota</taxon>
        <taxon>Actinomycetes</taxon>
        <taxon>Mycobacteriales</taxon>
        <taxon>Gordoniaceae</taxon>
        <taxon>Gordonia</taxon>
    </lineage>
</organism>
<keyword evidence="1" id="KW-0808">Transferase</keyword>
<dbReference type="InterPro" id="IPR016039">
    <property type="entry name" value="Thiolase-like"/>
</dbReference>
<dbReference type="GO" id="GO:0016746">
    <property type="term" value="F:acyltransferase activity"/>
    <property type="evidence" value="ECO:0007669"/>
    <property type="project" value="InterPro"/>
</dbReference>
<proteinExistence type="predicted"/>
<dbReference type="RefSeq" id="WP_074853450.1">
    <property type="nucleotide sequence ID" value="NZ_FNLM01000036.1"/>
</dbReference>
<sequence length="376" mass="38413">MSRLNPSAAAADPIPILGIAATPLVVESDAVLDELVFEAVSKALREAGIRKQEVDLSITASLDIYDGRSISSGLTNAASGGYLGQSYRLEGDAGQAIVAAAQTIAANDADVVVAVGVYNPEVSAPDRRAFVQQISNYGFEPHFDRPVALSAETVWGLHASYVLEAGLVDRDHLAALAADEISRGATSSRTTRTQAVSASEVLGSDLVNGPLTELMLPADATGAIAVVLGSLPRARRARTTRAVLTGWGQGCADTTPSGTWLTDPAAPTRRAAAEAYTRAGVTTPSDHIEVVELTAPTPALHAPVLDALGLDGPGAVVNPSGGVRSSYPGVANGALRLLEVVHALEHSGAGHGVAQSSDPLTGTIADTATVLVVEGV</sequence>
<dbReference type="Proteomes" id="UP000183180">
    <property type="component" value="Unassembled WGS sequence"/>
</dbReference>
<evidence type="ECO:0000313" key="2">
    <source>
        <dbReference type="Proteomes" id="UP000183180"/>
    </source>
</evidence>
<dbReference type="PANTHER" id="PTHR42870:SF1">
    <property type="entry name" value="NON-SPECIFIC LIPID-TRANSFER PROTEIN-LIKE 2"/>
    <property type="match status" value="1"/>
</dbReference>
<reference evidence="1 2" key="1">
    <citation type="submission" date="2016-10" db="EMBL/GenBank/DDBJ databases">
        <authorList>
            <person name="de Groot N.N."/>
        </authorList>
    </citation>
    <scope>NUCLEOTIDE SEQUENCE [LARGE SCALE GENOMIC DNA]</scope>
    <source>
        <strain evidence="1 2">DSM 44215</strain>
    </source>
</reference>
<gene>
    <name evidence="1" type="ORF">SAMN04488548_136174</name>
</gene>
<evidence type="ECO:0000313" key="1">
    <source>
        <dbReference type="EMBL" id="SDU79240.1"/>
    </source>
</evidence>
<dbReference type="EMBL" id="FNLM01000036">
    <property type="protein sequence ID" value="SDU79240.1"/>
    <property type="molecule type" value="Genomic_DNA"/>
</dbReference>